<organism evidence="2 3">
    <name type="scientific">Enterococcus faecalis TX4248</name>
    <dbReference type="NCBI Taxonomy" id="749495"/>
    <lineage>
        <taxon>Bacteria</taxon>
        <taxon>Bacillati</taxon>
        <taxon>Bacillota</taxon>
        <taxon>Bacilli</taxon>
        <taxon>Lactobacillales</taxon>
        <taxon>Enterococcaceae</taxon>
        <taxon>Enterococcus</taxon>
    </lineage>
</organism>
<dbReference type="SUPFAM" id="SSF52833">
    <property type="entry name" value="Thioredoxin-like"/>
    <property type="match status" value="1"/>
</dbReference>
<sequence>MEYVTTLEELEEKITDNRLQAVFLTAKNCSVCTVDKPIVEKIATKYEFPTYIAEADKSPEIIGQLNAFSAPTIILYYEGKEIHRQAKIINFQEIEKRVRQVQENS</sequence>
<dbReference type="HOGENOM" id="CLU_090389_16_1_9"/>
<proteinExistence type="predicted"/>
<name>A0A125W5P4_ENTFL</name>
<gene>
    <name evidence="2" type="ORF">HMPREF9498_01911</name>
</gene>
<dbReference type="EMBL" id="AEBR01000063">
    <property type="protein sequence ID" value="EFM82496.1"/>
    <property type="molecule type" value="Genomic_DNA"/>
</dbReference>
<evidence type="ECO:0000313" key="2">
    <source>
        <dbReference type="EMBL" id="EFM82496.1"/>
    </source>
</evidence>
<feature type="domain" description="Thioredoxin" evidence="1">
    <location>
        <begin position="5"/>
        <end position="96"/>
    </location>
</feature>
<dbReference type="InterPro" id="IPR036249">
    <property type="entry name" value="Thioredoxin-like_sf"/>
</dbReference>
<evidence type="ECO:0000313" key="3">
    <source>
        <dbReference type="Proteomes" id="UP000004846"/>
    </source>
</evidence>
<dbReference type="RefSeq" id="WP_002355583.1">
    <property type="nucleotide sequence ID" value="NZ_GL454461.1"/>
</dbReference>
<dbReference type="CDD" id="cd02947">
    <property type="entry name" value="TRX_family"/>
    <property type="match status" value="1"/>
</dbReference>
<dbReference type="Gene3D" id="3.40.30.10">
    <property type="entry name" value="Glutaredoxin"/>
    <property type="match status" value="1"/>
</dbReference>
<dbReference type="Proteomes" id="UP000004846">
    <property type="component" value="Unassembled WGS sequence"/>
</dbReference>
<reference evidence="2 3" key="1">
    <citation type="submission" date="2010-07" db="EMBL/GenBank/DDBJ databases">
        <authorList>
            <person name="Sid Ahmed O."/>
        </authorList>
    </citation>
    <scope>NUCLEOTIDE SEQUENCE [LARGE SCALE GENOMIC DNA]</scope>
    <source>
        <strain evidence="2 3">TX4248</strain>
    </source>
</reference>
<evidence type="ECO:0000259" key="1">
    <source>
        <dbReference type="Pfam" id="PF00085"/>
    </source>
</evidence>
<protein>
    <recommendedName>
        <fullName evidence="1">Thioredoxin domain-containing protein</fullName>
    </recommendedName>
</protein>
<dbReference type="InterPro" id="IPR013766">
    <property type="entry name" value="Thioredoxin_domain"/>
</dbReference>
<comment type="caution">
    <text evidence="2">The sequence shown here is derived from an EMBL/GenBank/DDBJ whole genome shotgun (WGS) entry which is preliminary data.</text>
</comment>
<dbReference type="Pfam" id="PF00085">
    <property type="entry name" value="Thioredoxin"/>
    <property type="match status" value="1"/>
</dbReference>
<dbReference type="AlphaFoldDB" id="A0A125W5P4"/>
<accession>A0A125W5P4</accession>
<dbReference type="GeneID" id="60893027"/>